<proteinExistence type="inferred from homology"/>
<accession>A0A150LAL6</accession>
<name>A0A150LAL6_9BACI</name>
<evidence type="ECO:0000256" key="2">
    <source>
        <dbReference type="ARBA" id="ARBA00004141"/>
    </source>
</evidence>
<evidence type="ECO:0000259" key="12">
    <source>
        <dbReference type="SMART" id="SM00228"/>
    </source>
</evidence>
<dbReference type="CDD" id="cd06163">
    <property type="entry name" value="S2P-M50_PDZ_RseP-like"/>
    <property type="match status" value="1"/>
</dbReference>
<dbReference type="PANTHER" id="PTHR42837:SF2">
    <property type="entry name" value="MEMBRANE METALLOPROTEASE ARASP2, CHLOROPLASTIC-RELATED"/>
    <property type="match status" value="1"/>
</dbReference>
<dbReference type="AlphaFoldDB" id="A0A150LAL6"/>
<dbReference type="GO" id="GO:0004222">
    <property type="term" value="F:metalloendopeptidase activity"/>
    <property type="evidence" value="ECO:0007669"/>
    <property type="project" value="InterPro"/>
</dbReference>
<gene>
    <name evidence="13" type="ORF">B4135_3712</name>
</gene>
<comment type="subcellular location">
    <subcellularLocation>
        <location evidence="2">Membrane</location>
        <topology evidence="2">Multi-pass membrane protein</topology>
    </subcellularLocation>
</comment>
<feature type="transmembrane region" description="Helical" evidence="11">
    <location>
        <begin position="305"/>
        <end position="325"/>
    </location>
</feature>
<evidence type="ECO:0000256" key="11">
    <source>
        <dbReference type="RuleBase" id="RU362031"/>
    </source>
</evidence>
<evidence type="ECO:0000256" key="8">
    <source>
        <dbReference type="ARBA" id="ARBA00022989"/>
    </source>
</evidence>
<dbReference type="Proteomes" id="UP000075683">
    <property type="component" value="Unassembled WGS sequence"/>
</dbReference>
<keyword evidence="4" id="KW-0645">Protease</keyword>
<dbReference type="PATRIC" id="fig|301148.3.peg.1758"/>
<keyword evidence="11" id="KW-0479">Metal-binding</keyword>
<sequence length="422" mass="47268">METLITILQFLAVFGVLVFFHEFGHFLFAKRAGILCREFAIGFGPKIFAVKIGETLYTIRLLPIGGYVRMAGEDPEVIELKPGLRVGLLFNGEEKVKKIIVSGKDKYPGARLLEIAEADIERELFIRGYESEDDDRLKTYEVDREAVVVDYGQEIQIAPLDRQFSSKSLGKRALTIFAGPLFNFLLAFLVFMLIGLLQGVPSNDPVLGKVTEDGAALKAGLKEGDLVLSIDGEEVSTWRDVVEKIRANPEKTLEFQIVRDGKELTVPVVPEKHEENGETYGLIGVYNPVEKSPVKAFTYGLAETYFWIKQIFVILGDLIFGHFSFDMLSGPVGIYASTEEVAKAGFYYLLRWTALLSINLGIVNLLPFPALDGGRLLFFAIELIRGKPIDKQKEGLVHFIGLALLMLLMLMVTWNDIQRFFL</sequence>
<evidence type="ECO:0000256" key="9">
    <source>
        <dbReference type="ARBA" id="ARBA00023049"/>
    </source>
</evidence>
<reference evidence="13 14" key="1">
    <citation type="submission" date="2016-01" db="EMBL/GenBank/DDBJ databases">
        <title>Draft Genome Sequences of Seven Thermophilic Sporeformers Isolated from Foods.</title>
        <authorList>
            <person name="Berendsen E.M."/>
            <person name="Wells-Bennik M.H."/>
            <person name="Krawcyk A.O."/>
            <person name="De Jong A."/>
            <person name="Holsappel S."/>
            <person name="Eijlander R.T."/>
            <person name="Kuipers O.P."/>
        </authorList>
    </citation>
    <scope>NUCLEOTIDE SEQUENCE [LARGE SCALE GENOMIC DNA]</scope>
    <source>
        <strain evidence="13 14">B4135</strain>
    </source>
</reference>
<dbReference type="NCBIfam" id="TIGR00054">
    <property type="entry name" value="RIP metalloprotease RseP"/>
    <property type="match status" value="1"/>
</dbReference>
<feature type="transmembrane region" description="Helical" evidence="11">
    <location>
        <begin position="395"/>
        <end position="414"/>
    </location>
</feature>
<dbReference type="EC" id="3.4.24.-" evidence="11"/>
<dbReference type="Gene3D" id="2.30.42.10">
    <property type="match status" value="1"/>
</dbReference>
<dbReference type="GO" id="GO:0016020">
    <property type="term" value="C:membrane"/>
    <property type="evidence" value="ECO:0007669"/>
    <property type="project" value="UniProtKB-SubCell"/>
</dbReference>
<feature type="transmembrane region" description="Helical" evidence="11">
    <location>
        <begin position="173"/>
        <end position="197"/>
    </location>
</feature>
<feature type="transmembrane region" description="Helical" evidence="11">
    <location>
        <begin position="346"/>
        <end position="368"/>
    </location>
</feature>
<keyword evidence="10 11" id="KW-0472">Membrane</keyword>
<protein>
    <recommendedName>
        <fullName evidence="11">Zinc metalloprotease</fullName>
        <ecNumber evidence="11">3.4.24.-</ecNumber>
    </recommendedName>
</protein>
<dbReference type="InterPro" id="IPR001478">
    <property type="entry name" value="PDZ"/>
</dbReference>
<evidence type="ECO:0000256" key="1">
    <source>
        <dbReference type="ARBA" id="ARBA00001947"/>
    </source>
</evidence>
<keyword evidence="9 11" id="KW-0482">Metalloprotease</keyword>
<keyword evidence="6 11" id="KW-0378">Hydrolase</keyword>
<organism evidence="13 14">
    <name type="scientific">Caldibacillus debilis</name>
    <dbReference type="NCBI Taxonomy" id="301148"/>
    <lineage>
        <taxon>Bacteria</taxon>
        <taxon>Bacillati</taxon>
        <taxon>Bacillota</taxon>
        <taxon>Bacilli</taxon>
        <taxon>Bacillales</taxon>
        <taxon>Bacillaceae</taxon>
        <taxon>Caldibacillus</taxon>
    </lineage>
</organism>
<evidence type="ECO:0000256" key="10">
    <source>
        <dbReference type="ARBA" id="ARBA00023136"/>
    </source>
</evidence>
<dbReference type="SMART" id="SM00228">
    <property type="entry name" value="PDZ"/>
    <property type="match status" value="1"/>
</dbReference>
<dbReference type="InterPro" id="IPR008915">
    <property type="entry name" value="Peptidase_M50"/>
</dbReference>
<evidence type="ECO:0000313" key="13">
    <source>
        <dbReference type="EMBL" id="KYD09388.1"/>
    </source>
</evidence>
<evidence type="ECO:0000256" key="4">
    <source>
        <dbReference type="ARBA" id="ARBA00022670"/>
    </source>
</evidence>
<dbReference type="InterPro" id="IPR004387">
    <property type="entry name" value="Pept_M50_Zn"/>
</dbReference>
<evidence type="ECO:0000256" key="7">
    <source>
        <dbReference type="ARBA" id="ARBA00022833"/>
    </source>
</evidence>
<evidence type="ECO:0000256" key="6">
    <source>
        <dbReference type="ARBA" id="ARBA00022801"/>
    </source>
</evidence>
<dbReference type="STRING" id="301148.B4135_3712"/>
<dbReference type="SUPFAM" id="SSF50156">
    <property type="entry name" value="PDZ domain-like"/>
    <property type="match status" value="1"/>
</dbReference>
<feature type="transmembrane region" description="Helical" evidence="11">
    <location>
        <begin position="6"/>
        <end position="28"/>
    </location>
</feature>
<feature type="domain" description="PDZ" evidence="12">
    <location>
        <begin position="187"/>
        <end position="261"/>
    </location>
</feature>
<dbReference type="GO" id="GO:0046872">
    <property type="term" value="F:metal ion binding"/>
    <property type="evidence" value="ECO:0007669"/>
    <property type="project" value="UniProtKB-KW"/>
</dbReference>
<comment type="caution">
    <text evidence="13">The sequence shown here is derived from an EMBL/GenBank/DDBJ whole genome shotgun (WGS) entry which is preliminary data.</text>
</comment>
<dbReference type="CDD" id="cd23081">
    <property type="entry name" value="cpPDZ_EcRseP-like"/>
    <property type="match status" value="1"/>
</dbReference>
<comment type="cofactor">
    <cofactor evidence="1 11">
        <name>Zn(2+)</name>
        <dbReference type="ChEBI" id="CHEBI:29105"/>
    </cofactor>
</comment>
<evidence type="ECO:0000256" key="5">
    <source>
        <dbReference type="ARBA" id="ARBA00022692"/>
    </source>
</evidence>
<evidence type="ECO:0000313" key="14">
    <source>
        <dbReference type="Proteomes" id="UP000075683"/>
    </source>
</evidence>
<keyword evidence="5 11" id="KW-0812">Transmembrane</keyword>
<dbReference type="InterPro" id="IPR036034">
    <property type="entry name" value="PDZ_sf"/>
</dbReference>
<dbReference type="EMBL" id="LQYT01000130">
    <property type="protein sequence ID" value="KYD09388.1"/>
    <property type="molecule type" value="Genomic_DNA"/>
</dbReference>
<evidence type="ECO:0000256" key="3">
    <source>
        <dbReference type="ARBA" id="ARBA00007931"/>
    </source>
</evidence>
<dbReference type="GO" id="GO:0006508">
    <property type="term" value="P:proteolysis"/>
    <property type="evidence" value="ECO:0007669"/>
    <property type="project" value="UniProtKB-KW"/>
</dbReference>
<dbReference type="Pfam" id="PF17820">
    <property type="entry name" value="PDZ_6"/>
    <property type="match status" value="1"/>
</dbReference>
<keyword evidence="8 11" id="KW-1133">Transmembrane helix</keyword>
<dbReference type="PANTHER" id="PTHR42837">
    <property type="entry name" value="REGULATOR OF SIGMA-E PROTEASE RSEP"/>
    <property type="match status" value="1"/>
</dbReference>
<dbReference type="InterPro" id="IPR041489">
    <property type="entry name" value="PDZ_6"/>
</dbReference>
<dbReference type="Pfam" id="PF02163">
    <property type="entry name" value="Peptidase_M50"/>
    <property type="match status" value="1"/>
</dbReference>
<comment type="similarity">
    <text evidence="3 11">Belongs to the peptidase M50B family.</text>
</comment>
<keyword evidence="7 11" id="KW-0862">Zinc</keyword>